<proteinExistence type="predicted"/>
<feature type="transmembrane region" description="Helical" evidence="1">
    <location>
        <begin position="55"/>
        <end position="78"/>
    </location>
</feature>
<sequence length="87" mass="9527">MVSSIWKSCVSSYCGYLLMFSNRLVWLIIFKFSTSISMANFHLVRQVDSPCGMGIGELAGEVVGVVVSSMSLIVSMFIPGQKRGVDQ</sequence>
<gene>
    <name evidence="2" type="ORF">NPIL_542961</name>
</gene>
<evidence type="ECO:0000313" key="2">
    <source>
        <dbReference type="EMBL" id="GFS40032.1"/>
    </source>
</evidence>
<evidence type="ECO:0000256" key="1">
    <source>
        <dbReference type="SAM" id="Phobius"/>
    </source>
</evidence>
<keyword evidence="1" id="KW-0812">Transmembrane</keyword>
<reference evidence="2" key="1">
    <citation type="submission" date="2020-08" db="EMBL/GenBank/DDBJ databases">
        <title>Multicomponent nature underlies the extraordinary mechanical properties of spider dragline silk.</title>
        <authorList>
            <person name="Kono N."/>
            <person name="Nakamura H."/>
            <person name="Mori M."/>
            <person name="Yoshida Y."/>
            <person name="Ohtoshi R."/>
            <person name="Malay A.D."/>
            <person name="Moran D.A.P."/>
            <person name="Tomita M."/>
            <person name="Numata K."/>
            <person name="Arakawa K."/>
        </authorList>
    </citation>
    <scope>NUCLEOTIDE SEQUENCE</scope>
</reference>
<keyword evidence="1" id="KW-1133">Transmembrane helix</keyword>
<dbReference type="AlphaFoldDB" id="A0A8X6ID24"/>
<comment type="caution">
    <text evidence="2">The sequence shown here is derived from an EMBL/GenBank/DDBJ whole genome shotgun (WGS) entry which is preliminary data.</text>
</comment>
<dbReference type="EMBL" id="BMAW01089467">
    <property type="protein sequence ID" value="GFS40032.1"/>
    <property type="molecule type" value="Genomic_DNA"/>
</dbReference>
<accession>A0A8X6ID24</accession>
<keyword evidence="1" id="KW-0472">Membrane</keyword>
<protein>
    <submittedName>
        <fullName evidence="2">Uncharacterized protein</fullName>
    </submittedName>
</protein>
<keyword evidence="3" id="KW-1185">Reference proteome</keyword>
<dbReference type="Proteomes" id="UP000887013">
    <property type="component" value="Unassembled WGS sequence"/>
</dbReference>
<feature type="transmembrane region" description="Helical" evidence="1">
    <location>
        <begin position="24"/>
        <end position="43"/>
    </location>
</feature>
<evidence type="ECO:0000313" key="3">
    <source>
        <dbReference type="Proteomes" id="UP000887013"/>
    </source>
</evidence>
<name>A0A8X6ID24_NEPPI</name>
<organism evidence="2 3">
    <name type="scientific">Nephila pilipes</name>
    <name type="common">Giant wood spider</name>
    <name type="synonym">Nephila maculata</name>
    <dbReference type="NCBI Taxonomy" id="299642"/>
    <lineage>
        <taxon>Eukaryota</taxon>
        <taxon>Metazoa</taxon>
        <taxon>Ecdysozoa</taxon>
        <taxon>Arthropoda</taxon>
        <taxon>Chelicerata</taxon>
        <taxon>Arachnida</taxon>
        <taxon>Araneae</taxon>
        <taxon>Araneomorphae</taxon>
        <taxon>Entelegynae</taxon>
        <taxon>Araneoidea</taxon>
        <taxon>Nephilidae</taxon>
        <taxon>Nephila</taxon>
    </lineage>
</organism>